<dbReference type="InterPro" id="IPR016163">
    <property type="entry name" value="Ald_DH_C"/>
</dbReference>
<dbReference type="InterPro" id="IPR016161">
    <property type="entry name" value="Ald_DH/histidinol_DH"/>
</dbReference>
<keyword evidence="6" id="KW-1185">Reference proteome</keyword>
<dbReference type="OrthoDB" id="3802174at2"/>
<dbReference type="SUPFAM" id="SSF53720">
    <property type="entry name" value="ALDH-like"/>
    <property type="match status" value="1"/>
</dbReference>
<dbReference type="Gene3D" id="3.40.605.10">
    <property type="entry name" value="Aldehyde Dehydrogenase, Chain A, domain 1"/>
    <property type="match status" value="1"/>
</dbReference>
<dbReference type="PROSITE" id="PS00070">
    <property type="entry name" value="ALDEHYDE_DEHYDR_CYS"/>
    <property type="match status" value="1"/>
</dbReference>
<evidence type="ECO:0000256" key="2">
    <source>
        <dbReference type="ARBA" id="ARBA00023002"/>
    </source>
</evidence>
<gene>
    <name evidence="5" type="ORF">SAMN06272739_3335</name>
</gene>
<dbReference type="PANTHER" id="PTHR42986:SF1">
    <property type="entry name" value="BENZALDEHYDE DEHYDROGENASE YFMT"/>
    <property type="match status" value="1"/>
</dbReference>
<dbReference type="AlphaFoldDB" id="A0A286H2Z5"/>
<dbReference type="EMBL" id="OCNK01000004">
    <property type="protein sequence ID" value="SOE02072.1"/>
    <property type="molecule type" value="Genomic_DNA"/>
</dbReference>
<organism evidence="5 6">
    <name type="scientific">Blastococcus haudaquaticus</name>
    <dbReference type="NCBI Taxonomy" id="1938745"/>
    <lineage>
        <taxon>Bacteria</taxon>
        <taxon>Bacillati</taxon>
        <taxon>Actinomycetota</taxon>
        <taxon>Actinomycetes</taxon>
        <taxon>Geodermatophilales</taxon>
        <taxon>Geodermatophilaceae</taxon>
        <taxon>Blastococcus</taxon>
    </lineage>
</organism>
<evidence type="ECO:0000256" key="3">
    <source>
        <dbReference type="ARBA" id="ARBA00023027"/>
    </source>
</evidence>
<feature type="domain" description="Aldehyde dehydrogenase" evidence="4">
    <location>
        <begin position="24"/>
        <end position="485"/>
    </location>
</feature>
<sequence length="496" mass="52679">MSRSEHAGAAWQKRDVTHFIAGAWVEAESGRWYPNHSPWSGEVLGNVAAGDGEDTRRAIDAAQAAFPGWAAVTPAQRQRVFLRAADIIERRRDEILLALALETGCGIHFGRVQVDFAAALLRQAAAQGYQPAGQLMPSDVPGTRAMAVRRPVGVVAAIAPWNSSLVLAGRASIGPLSLGNTVVLKPSEESPYTGGALWAEILQEAGLPDGAFNVVTHAPGEAGAIGDAMLAHRHVRRLNFTGSTPTGRRLAEKAGSHLKRTVLQLSGQNPLIVLADADLDYAVDAATYGAFIHQGQVCMCARRIYVERPLADRFMAAFAAKVAQLPTGDPRDPATVVGPVINEWALALLQRRVDEAVSMGARVLAGGTPAPPCYPATVLTDVPDDAELALGETFGPVVLVEAVDSAEEAVARANESDLGLAASIITGNTYLGLELAQRLDAGSVHVNDQPVNDEPHMPFGGVKDSGWGRFGLGFAAEEFSDLQWITSREQDRSFPF</sequence>
<dbReference type="InterPro" id="IPR016162">
    <property type="entry name" value="Ald_DH_N"/>
</dbReference>
<evidence type="ECO:0000313" key="5">
    <source>
        <dbReference type="EMBL" id="SOE02072.1"/>
    </source>
</evidence>
<dbReference type="GO" id="GO:0016620">
    <property type="term" value="F:oxidoreductase activity, acting on the aldehyde or oxo group of donors, NAD or NADP as acceptor"/>
    <property type="evidence" value="ECO:0007669"/>
    <property type="project" value="InterPro"/>
</dbReference>
<keyword evidence="3" id="KW-0520">NAD</keyword>
<keyword evidence="2" id="KW-0560">Oxidoreductase</keyword>
<evidence type="ECO:0000259" key="4">
    <source>
        <dbReference type="Pfam" id="PF00171"/>
    </source>
</evidence>
<evidence type="ECO:0000256" key="1">
    <source>
        <dbReference type="ARBA" id="ARBA00009986"/>
    </source>
</evidence>
<reference evidence="6" key="1">
    <citation type="submission" date="2017-09" db="EMBL/GenBank/DDBJ databases">
        <authorList>
            <person name="Varghese N."/>
            <person name="Submissions S."/>
        </authorList>
    </citation>
    <scope>NUCLEOTIDE SEQUENCE [LARGE SCALE GENOMIC DNA]</scope>
    <source>
        <strain evidence="6">DSM 44270</strain>
    </source>
</reference>
<dbReference type="InterPro" id="IPR015590">
    <property type="entry name" value="Aldehyde_DH_dom"/>
</dbReference>
<comment type="similarity">
    <text evidence="1">Belongs to the aldehyde dehydrogenase family.</text>
</comment>
<accession>A0A286H2Z5</accession>
<dbReference type="RefSeq" id="WP_097185346.1">
    <property type="nucleotide sequence ID" value="NZ_OCNK01000004.1"/>
</dbReference>
<protein>
    <submittedName>
        <fullName evidence="5">Acyl-CoA reductase</fullName>
    </submittedName>
</protein>
<name>A0A286H2Z5_9ACTN</name>
<dbReference type="InterPro" id="IPR016160">
    <property type="entry name" value="Ald_DH_CS_CYS"/>
</dbReference>
<dbReference type="Pfam" id="PF00171">
    <property type="entry name" value="Aldedh"/>
    <property type="match status" value="1"/>
</dbReference>
<proteinExistence type="inferred from homology"/>
<dbReference type="Proteomes" id="UP000219482">
    <property type="component" value="Unassembled WGS sequence"/>
</dbReference>
<evidence type="ECO:0000313" key="6">
    <source>
        <dbReference type="Proteomes" id="UP000219482"/>
    </source>
</evidence>
<dbReference type="Gene3D" id="3.40.309.10">
    <property type="entry name" value="Aldehyde Dehydrogenase, Chain A, domain 2"/>
    <property type="match status" value="1"/>
</dbReference>
<dbReference type="PANTHER" id="PTHR42986">
    <property type="entry name" value="BENZALDEHYDE DEHYDROGENASE YFMT"/>
    <property type="match status" value="1"/>
</dbReference>